<evidence type="ECO:0000256" key="8">
    <source>
        <dbReference type="ARBA" id="ARBA00022741"/>
    </source>
</evidence>
<dbReference type="EMBL" id="QKSB01000003">
    <property type="protein sequence ID" value="PZE17635.1"/>
    <property type="molecule type" value="Genomic_DNA"/>
</dbReference>
<organism evidence="15 16">
    <name type="scientific">Putridiphycobacter roseus</name>
    <dbReference type="NCBI Taxonomy" id="2219161"/>
    <lineage>
        <taxon>Bacteria</taxon>
        <taxon>Pseudomonadati</taxon>
        <taxon>Bacteroidota</taxon>
        <taxon>Flavobacteriia</taxon>
        <taxon>Flavobacteriales</taxon>
        <taxon>Crocinitomicaceae</taxon>
        <taxon>Putridiphycobacter</taxon>
    </lineage>
</organism>
<accession>A0A2W1NDY8</accession>
<comment type="function">
    <text evidence="1 13">Transfers the gamma-phosphate of ATP to the 4'-position of a tetraacyldisaccharide 1-phosphate intermediate (termed DS-1-P) to form tetraacyldisaccharide 1,4'-bis-phosphate (lipid IVA).</text>
</comment>
<dbReference type="GO" id="GO:0005524">
    <property type="term" value="F:ATP binding"/>
    <property type="evidence" value="ECO:0007669"/>
    <property type="project" value="UniProtKB-UniRule"/>
</dbReference>
<keyword evidence="9 13" id="KW-0418">Kinase</keyword>
<dbReference type="GO" id="GO:0009244">
    <property type="term" value="P:lipopolysaccharide core region biosynthetic process"/>
    <property type="evidence" value="ECO:0007669"/>
    <property type="project" value="TreeGrafter"/>
</dbReference>
<dbReference type="Pfam" id="PF02606">
    <property type="entry name" value="LpxK"/>
    <property type="match status" value="1"/>
</dbReference>
<evidence type="ECO:0000256" key="13">
    <source>
        <dbReference type="HAMAP-Rule" id="MF_00409"/>
    </source>
</evidence>
<evidence type="ECO:0000256" key="5">
    <source>
        <dbReference type="ARBA" id="ARBA00022516"/>
    </source>
</evidence>
<evidence type="ECO:0000313" key="16">
    <source>
        <dbReference type="Proteomes" id="UP000249248"/>
    </source>
</evidence>
<dbReference type="GO" id="GO:0005886">
    <property type="term" value="C:plasma membrane"/>
    <property type="evidence" value="ECO:0007669"/>
    <property type="project" value="TreeGrafter"/>
</dbReference>
<dbReference type="InterPro" id="IPR027417">
    <property type="entry name" value="P-loop_NTPase"/>
</dbReference>
<comment type="catalytic activity">
    <reaction evidence="13">
        <text>a lipid A disaccharide + ATP = a lipid IVA + ADP + H(+)</text>
        <dbReference type="Rhea" id="RHEA:67840"/>
        <dbReference type="ChEBI" id="CHEBI:15378"/>
        <dbReference type="ChEBI" id="CHEBI:30616"/>
        <dbReference type="ChEBI" id="CHEBI:176343"/>
        <dbReference type="ChEBI" id="CHEBI:176425"/>
        <dbReference type="ChEBI" id="CHEBI:456216"/>
        <dbReference type="EC" id="2.7.1.130"/>
    </reaction>
</comment>
<evidence type="ECO:0000256" key="9">
    <source>
        <dbReference type="ARBA" id="ARBA00022777"/>
    </source>
</evidence>
<keyword evidence="6 13" id="KW-0441">Lipid A biosynthesis</keyword>
<evidence type="ECO:0000256" key="6">
    <source>
        <dbReference type="ARBA" id="ARBA00022556"/>
    </source>
</evidence>
<evidence type="ECO:0000256" key="12">
    <source>
        <dbReference type="ARBA" id="ARBA00029757"/>
    </source>
</evidence>
<evidence type="ECO:0000256" key="4">
    <source>
        <dbReference type="ARBA" id="ARBA00016436"/>
    </source>
</evidence>
<dbReference type="RefSeq" id="WP_111062595.1">
    <property type="nucleotide sequence ID" value="NZ_JBHUCU010000027.1"/>
</dbReference>
<evidence type="ECO:0000256" key="10">
    <source>
        <dbReference type="ARBA" id="ARBA00022840"/>
    </source>
</evidence>
<keyword evidence="16" id="KW-1185">Reference proteome</keyword>
<evidence type="ECO:0000313" key="15">
    <source>
        <dbReference type="EMBL" id="PZE17635.1"/>
    </source>
</evidence>
<evidence type="ECO:0000256" key="11">
    <source>
        <dbReference type="ARBA" id="ARBA00023098"/>
    </source>
</evidence>
<dbReference type="PANTHER" id="PTHR42724">
    <property type="entry name" value="TETRAACYLDISACCHARIDE 4'-KINASE"/>
    <property type="match status" value="1"/>
</dbReference>
<name>A0A2W1NDY8_9FLAO</name>
<evidence type="ECO:0000256" key="1">
    <source>
        <dbReference type="ARBA" id="ARBA00002274"/>
    </source>
</evidence>
<keyword evidence="14" id="KW-0812">Transmembrane</keyword>
<reference evidence="15 16" key="1">
    <citation type="submission" date="2018-06" db="EMBL/GenBank/DDBJ databases">
        <title>The draft genome sequence of Crocinitomix sp. SM1701.</title>
        <authorList>
            <person name="Zhang X."/>
        </authorList>
    </citation>
    <scope>NUCLEOTIDE SEQUENCE [LARGE SCALE GENOMIC DNA]</scope>
    <source>
        <strain evidence="15 16">SM1701</strain>
    </source>
</reference>
<dbReference type="OrthoDB" id="9766423at2"/>
<dbReference type="GO" id="GO:0009029">
    <property type="term" value="F:lipid-A 4'-kinase activity"/>
    <property type="evidence" value="ECO:0007669"/>
    <property type="project" value="UniProtKB-UniRule"/>
</dbReference>
<keyword evidence="10 13" id="KW-0067">ATP-binding</keyword>
<comment type="caution">
    <text evidence="15">The sequence shown here is derived from an EMBL/GenBank/DDBJ whole genome shotgun (WGS) entry which is preliminary data.</text>
</comment>
<evidence type="ECO:0000256" key="3">
    <source>
        <dbReference type="ARBA" id="ARBA00012071"/>
    </source>
</evidence>
<dbReference type="AlphaFoldDB" id="A0A2W1NDY8"/>
<keyword evidence="7 13" id="KW-0808">Transferase</keyword>
<dbReference type="HAMAP" id="MF_00409">
    <property type="entry name" value="LpxK"/>
    <property type="match status" value="1"/>
</dbReference>
<dbReference type="PANTHER" id="PTHR42724:SF1">
    <property type="entry name" value="TETRAACYLDISACCHARIDE 4'-KINASE, MITOCHONDRIAL-RELATED"/>
    <property type="match status" value="1"/>
</dbReference>
<evidence type="ECO:0000256" key="7">
    <source>
        <dbReference type="ARBA" id="ARBA00022679"/>
    </source>
</evidence>
<dbReference type="InterPro" id="IPR003758">
    <property type="entry name" value="LpxK"/>
</dbReference>
<feature type="binding site" evidence="13">
    <location>
        <begin position="47"/>
        <end position="54"/>
    </location>
    <ligand>
        <name>ATP</name>
        <dbReference type="ChEBI" id="CHEBI:30616"/>
    </ligand>
</feature>
<comment type="pathway">
    <text evidence="2 13">Glycolipid biosynthesis; lipid IV(A) biosynthesis; lipid IV(A) from (3R)-3-hydroxytetradecanoyl-[acyl-carrier-protein] and UDP-N-acetyl-alpha-D-glucosamine: step 6/6.</text>
</comment>
<comment type="similarity">
    <text evidence="13">Belongs to the LpxK family.</text>
</comment>
<dbReference type="Proteomes" id="UP000249248">
    <property type="component" value="Unassembled WGS sequence"/>
</dbReference>
<keyword evidence="14" id="KW-1133">Transmembrane helix</keyword>
<sequence length="350" mass="40706">MQYLRFLLFPFTLVYIIITSSRNWLYDRKIKRSFRFSLPIINVGNLSMGGTGKTPHIELLIRMFKDDNKISTLSRGYGRKQYGFQLGNSKSSALTIGDEPMQFYHKFGNAIEVAVDVDRVHGVSEICLNRPEVDLVLLDDAYQHRAIQPGFNMLLTSYSDPFYDDFVLPMGNLRERRNGKNRADIIVVTKSPVLSPKEKKDIIQKIKPKASQKVFFSQIKYGEIKPLTKFNNFNEKDENIILVTGIAKPEPLLSQLEKSHKILKHFNFPDHYSFKEKDMGEIYNLLIKFADKSPKIVTTEKDAMRLLSNHLKEDSNDLPWFYQEIEVVIDEGKEFKDILKKYVQENSRDY</sequence>
<keyword evidence="11 13" id="KW-0443">Lipid metabolism</keyword>
<evidence type="ECO:0000256" key="14">
    <source>
        <dbReference type="SAM" id="Phobius"/>
    </source>
</evidence>
<feature type="transmembrane region" description="Helical" evidence="14">
    <location>
        <begin position="6"/>
        <end position="25"/>
    </location>
</feature>
<dbReference type="UniPathway" id="UPA00359">
    <property type="reaction ID" value="UER00482"/>
</dbReference>
<keyword evidence="8 13" id="KW-0547">Nucleotide-binding</keyword>
<keyword evidence="5 13" id="KW-0444">Lipid biosynthesis</keyword>
<protein>
    <recommendedName>
        <fullName evidence="4 13">Tetraacyldisaccharide 4'-kinase</fullName>
        <ecNumber evidence="3 13">2.7.1.130</ecNumber>
    </recommendedName>
    <alternativeName>
        <fullName evidence="12 13">Lipid A 4'-kinase</fullName>
    </alternativeName>
</protein>
<keyword evidence="14" id="KW-0472">Membrane</keyword>
<dbReference type="NCBIfam" id="TIGR00682">
    <property type="entry name" value="lpxK"/>
    <property type="match status" value="1"/>
</dbReference>
<dbReference type="EC" id="2.7.1.130" evidence="3 13"/>
<dbReference type="SUPFAM" id="SSF52540">
    <property type="entry name" value="P-loop containing nucleoside triphosphate hydrolases"/>
    <property type="match status" value="1"/>
</dbReference>
<proteinExistence type="inferred from homology"/>
<gene>
    <name evidence="13 15" type="primary">lpxK</name>
    <name evidence="15" type="ORF">DNU06_07340</name>
</gene>
<evidence type="ECO:0000256" key="2">
    <source>
        <dbReference type="ARBA" id="ARBA00004870"/>
    </source>
</evidence>
<dbReference type="GO" id="GO:0009245">
    <property type="term" value="P:lipid A biosynthetic process"/>
    <property type="evidence" value="ECO:0007669"/>
    <property type="project" value="UniProtKB-UniRule"/>
</dbReference>